<protein>
    <submittedName>
        <fullName evidence="2">Uncharacterized protein</fullName>
    </submittedName>
</protein>
<feature type="transmembrane region" description="Helical" evidence="1">
    <location>
        <begin position="73"/>
        <end position="90"/>
    </location>
</feature>
<dbReference type="OrthoDB" id="9881385at2"/>
<proteinExistence type="predicted"/>
<keyword evidence="3" id="KW-1185">Reference proteome</keyword>
<sequence length="136" mass="13980">MADETPSRVPELLIRWGGAVVVIAAAVLSTVVGLFLVPLKVSGGYLPVSAVIAVAANAGLPLLALWWTRLRSVALVPGAVWFVLVLLAAQPNASGDAVLANIWPSTVYMLCGAATIALTAYLVVSGSLRRTGSAKS</sequence>
<keyword evidence="1" id="KW-1133">Transmembrane helix</keyword>
<evidence type="ECO:0000313" key="2">
    <source>
        <dbReference type="EMBL" id="TWJ07621.1"/>
    </source>
</evidence>
<accession>A0A562UPS3</accession>
<keyword evidence="1" id="KW-0812">Transmembrane</keyword>
<evidence type="ECO:0000256" key="1">
    <source>
        <dbReference type="SAM" id="Phobius"/>
    </source>
</evidence>
<comment type="caution">
    <text evidence="2">The sequence shown here is derived from an EMBL/GenBank/DDBJ whole genome shotgun (WGS) entry which is preliminary data.</text>
</comment>
<feature type="transmembrane region" description="Helical" evidence="1">
    <location>
        <begin position="12"/>
        <end position="39"/>
    </location>
</feature>
<gene>
    <name evidence="2" type="ORF">LX16_5107</name>
</gene>
<feature type="transmembrane region" description="Helical" evidence="1">
    <location>
        <begin position="45"/>
        <end position="66"/>
    </location>
</feature>
<organism evidence="2 3">
    <name type="scientific">Stackebrandtia albiflava</name>
    <dbReference type="NCBI Taxonomy" id="406432"/>
    <lineage>
        <taxon>Bacteria</taxon>
        <taxon>Bacillati</taxon>
        <taxon>Actinomycetota</taxon>
        <taxon>Actinomycetes</taxon>
        <taxon>Glycomycetales</taxon>
        <taxon>Glycomycetaceae</taxon>
        <taxon>Stackebrandtia</taxon>
    </lineage>
</organism>
<dbReference type="Proteomes" id="UP000321617">
    <property type="component" value="Unassembled WGS sequence"/>
</dbReference>
<evidence type="ECO:0000313" key="3">
    <source>
        <dbReference type="Proteomes" id="UP000321617"/>
    </source>
</evidence>
<dbReference type="EMBL" id="VLLL01000011">
    <property type="protein sequence ID" value="TWJ07621.1"/>
    <property type="molecule type" value="Genomic_DNA"/>
</dbReference>
<feature type="transmembrane region" description="Helical" evidence="1">
    <location>
        <begin position="102"/>
        <end position="124"/>
    </location>
</feature>
<keyword evidence="1" id="KW-0472">Membrane</keyword>
<dbReference type="RefSeq" id="WP_147144420.1">
    <property type="nucleotide sequence ID" value="NZ_BAABIJ010000007.1"/>
</dbReference>
<name>A0A562UPS3_9ACTN</name>
<dbReference type="AlphaFoldDB" id="A0A562UPS3"/>
<reference evidence="2 3" key="1">
    <citation type="journal article" date="2013" name="Stand. Genomic Sci.">
        <title>Genomic Encyclopedia of Type Strains, Phase I: The one thousand microbial genomes (KMG-I) project.</title>
        <authorList>
            <person name="Kyrpides N.C."/>
            <person name="Woyke T."/>
            <person name="Eisen J.A."/>
            <person name="Garrity G."/>
            <person name="Lilburn T.G."/>
            <person name="Beck B.J."/>
            <person name="Whitman W.B."/>
            <person name="Hugenholtz P."/>
            <person name="Klenk H.P."/>
        </authorList>
    </citation>
    <scope>NUCLEOTIDE SEQUENCE [LARGE SCALE GENOMIC DNA]</scope>
    <source>
        <strain evidence="2 3">DSM 45044</strain>
    </source>
</reference>